<accession>A0A4P6P729</accession>
<gene>
    <name evidence="1" type="ORF">EMK97_18350</name>
</gene>
<evidence type="ECO:0000313" key="2">
    <source>
        <dbReference type="Proteomes" id="UP000290244"/>
    </source>
</evidence>
<protein>
    <recommendedName>
        <fullName evidence="3">Solute-binding protein family 3/N-terminal domain-containing protein</fullName>
    </recommendedName>
</protein>
<evidence type="ECO:0000313" key="1">
    <source>
        <dbReference type="EMBL" id="QBG37556.1"/>
    </source>
</evidence>
<reference evidence="1 2" key="1">
    <citation type="submission" date="2018-12" db="EMBL/GenBank/DDBJ databases">
        <title>Complete genome of Litorilituus sediminis.</title>
        <authorList>
            <person name="Liu A."/>
            <person name="Rong J."/>
        </authorList>
    </citation>
    <scope>NUCLEOTIDE SEQUENCE [LARGE SCALE GENOMIC DNA]</scope>
    <source>
        <strain evidence="1 2">JCM 17549</strain>
    </source>
</reference>
<organism evidence="1 2">
    <name type="scientific">Litorilituus sediminis</name>
    <dbReference type="NCBI Taxonomy" id="718192"/>
    <lineage>
        <taxon>Bacteria</taxon>
        <taxon>Pseudomonadati</taxon>
        <taxon>Pseudomonadota</taxon>
        <taxon>Gammaproteobacteria</taxon>
        <taxon>Alteromonadales</taxon>
        <taxon>Colwelliaceae</taxon>
        <taxon>Litorilituus</taxon>
    </lineage>
</organism>
<name>A0A4P6P729_9GAMM</name>
<sequence>MFALINSSHSKATQSLIWLTDDKKDLVDLKSSDNISIGTDTTKLVLSALTDYDINIQLVQLPRAKMLMKSMDNLCMSNRVKTKQRLKDNIFSLPVNVFPSLRLYYLADNENIFTDNSLKALLNEQGELKSLAHIFNHYPNAILATTKGRSFGEVLDKQIQQVPSDNILQRAGDGRYQAMMHMLFKGRVDFIIDFPVEIKRELDAYGKPISLASLPMADTPDYVVGHIACSKSDLGEKVVQQVNSRLLALYQQAEFFYAHSRYLAEADLANFAQYYMDVFQSPIPNGVSEAVLAISNE</sequence>
<proteinExistence type="predicted"/>
<dbReference type="Proteomes" id="UP000290244">
    <property type="component" value="Chromosome"/>
</dbReference>
<dbReference type="AlphaFoldDB" id="A0A4P6P729"/>
<dbReference type="SUPFAM" id="SSF53850">
    <property type="entry name" value="Periplasmic binding protein-like II"/>
    <property type="match status" value="1"/>
</dbReference>
<evidence type="ECO:0008006" key="3">
    <source>
        <dbReference type="Google" id="ProtNLM"/>
    </source>
</evidence>
<dbReference type="KEGG" id="lsd:EMK97_18350"/>
<keyword evidence="2" id="KW-1185">Reference proteome</keyword>
<dbReference type="EMBL" id="CP034759">
    <property type="protein sequence ID" value="QBG37556.1"/>
    <property type="molecule type" value="Genomic_DNA"/>
</dbReference>